<evidence type="ECO:0000256" key="2">
    <source>
        <dbReference type="ARBA" id="ARBA00004370"/>
    </source>
</evidence>
<dbReference type="PANTHER" id="PTHR42878">
    <property type="entry name" value="TWO-COMPONENT HISTIDINE KINASE"/>
    <property type="match status" value="1"/>
</dbReference>
<evidence type="ECO:0000256" key="6">
    <source>
        <dbReference type="ARBA" id="ARBA00022741"/>
    </source>
</evidence>
<evidence type="ECO:0000256" key="3">
    <source>
        <dbReference type="ARBA" id="ARBA00012438"/>
    </source>
</evidence>
<proteinExistence type="predicted"/>
<dbReference type="OrthoDB" id="9795133at2"/>
<dbReference type="SMART" id="SM00388">
    <property type="entry name" value="HisKA"/>
    <property type="match status" value="1"/>
</dbReference>
<dbReference type="InterPro" id="IPR036890">
    <property type="entry name" value="HATPase_C_sf"/>
</dbReference>
<dbReference type="AlphaFoldDB" id="A0A327XTA0"/>
<dbReference type="InterPro" id="IPR050351">
    <property type="entry name" value="BphY/WalK/GraS-like"/>
</dbReference>
<gene>
    <name evidence="13" type="ORF">ATI53_105022</name>
</gene>
<evidence type="ECO:0000256" key="9">
    <source>
        <dbReference type="ARBA" id="ARBA00023012"/>
    </source>
</evidence>
<dbReference type="CDD" id="cd00082">
    <property type="entry name" value="HisKA"/>
    <property type="match status" value="1"/>
</dbReference>
<dbReference type="GO" id="GO:0000155">
    <property type="term" value="F:phosphorelay sensor kinase activity"/>
    <property type="evidence" value="ECO:0007669"/>
    <property type="project" value="InterPro"/>
</dbReference>
<dbReference type="SUPFAM" id="SSF103190">
    <property type="entry name" value="Sensory domain-like"/>
    <property type="match status" value="1"/>
</dbReference>
<dbReference type="InterPro" id="IPR029151">
    <property type="entry name" value="Sensor-like_sf"/>
</dbReference>
<dbReference type="InterPro" id="IPR003594">
    <property type="entry name" value="HATPase_dom"/>
</dbReference>
<evidence type="ECO:0000313" key="14">
    <source>
        <dbReference type="Proteomes" id="UP000249165"/>
    </source>
</evidence>
<evidence type="ECO:0000256" key="7">
    <source>
        <dbReference type="ARBA" id="ARBA00022777"/>
    </source>
</evidence>
<dbReference type="SUPFAM" id="SSF55785">
    <property type="entry name" value="PYP-like sensor domain (PAS domain)"/>
    <property type="match status" value="1"/>
</dbReference>
<dbReference type="GO" id="GO:0007234">
    <property type="term" value="P:osmosensory signaling via phosphorelay pathway"/>
    <property type="evidence" value="ECO:0007669"/>
    <property type="project" value="TreeGrafter"/>
</dbReference>
<dbReference type="Gene3D" id="3.30.565.10">
    <property type="entry name" value="Histidine kinase-like ATPase, C-terminal domain"/>
    <property type="match status" value="1"/>
</dbReference>
<dbReference type="EMBL" id="QLMG01000050">
    <property type="protein sequence ID" value="RAK11297.1"/>
    <property type="molecule type" value="Genomic_DNA"/>
</dbReference>
<evidence type="ECO:0000256" key="4">
    <source>
        <dbReference type="ARBA" id="ARBA00022553"/>
    </source>
</evidence>
<organism evidence="13 14">
    <name type="scientific">Salipiger aestuarii</name>
    <dbReference type="NCBI Taxonomy" id="568098"/>
    <lineage>
        <taxon>Bacteria</taxon>
        <taxon>Pseudomonadati</taxon>
        <taxon>Pseudomonadota</taxon>
        <taxon>Alphaproteobacteria</taxon>
        <taxon>Rhodobacterales</taxon>
        <taxon>Roseobacteraceae</taxon>
        <taxon>Salipiger</taxon>
    </lineage>
</organism>
<dbReference type="NCBIfam" id="TIGR00229">
    <property type="entry name" value="sensory_box"/>
    <property type="match status" value="1"/>
</dbReference>
<evidence type="ECO:0000259" key="12">
    <source>
        <dbReference type="PROSITE" id="PS50109"/>
    </source>
</evidence>
<dbReference type="InterPro" id="IPR003661">
    <property type="entry name" value="HisK_dim/P_dom"/>
</dbReference>
<evidence type="ECO:0000256" key="10">
    <source>
        <dbReference type="ARBA" id="ARBA00023136"/>
    </source>
</evidence>
<dbReference type="Proteomes" id="UP000249165">
    <property type="component" value="Unassembled WGS sequence"/>
</dbReference>
<dbReference type="SUPFAM" id="SSF47384">
    <property type="entry name" value="Homodimeric domain of signal transducing histidine kinase"/>
    <property type="match status" value="1"/>
</dbReference>
<dbReference type="InterPro" id="IPR035965">
    <property type="entry name" value="PAS-like_dom_sf"/>
</dbReference>
<evidence type="ECO:0000313" key="13">
    <source>
        <dbReference type="EMBL" id="RAK11297.1"/>
    </source>
</evidence>
<dbReference type="GO" id="GO:0005524">
    <property type="term" value="F:ATP binding"/>
    <property type="evidence" value="ECO:0007669"/>
    <property type="project" value="UniProtKB-KW"/>
</dbReference>
<name>A0A327XTA0_9RHOB</name>
<dbReference type="Pfam" id="PF21623">
    <property type="entry name" value="HK_sensor_dom_bact"/>
    <property type="match status" value="1"/>
</dbReference>
<evidence type="ECO:0000256" key="11">
    <source>
        <dbReference type="SAM" id="Phobius"/>
    </source>
</evidence>
<keyword evidence="4" id="KW-0597">Phosphoprotein</keyword>
<dbReference type="GO" id="GO:0030295">
    <property type="term" value="F:protein kinase activator activity"/>
    <property type="evidence" value="ECO:0007669"/>
    <property type="project" value="TreeGrafter"/>
</dbReference>
<comment type="catalytic activity">
    <reaction evidence="1">
        <text>ATP + protein L-histidine = ADP + protein N-phospho-L-histidine.</text>
        <dbReference type="EC" id="2.7.13.3"/>
    </reaction>
</comment>
<dbReference type="InterPro" id="IPR048760">
    <property type="entry name" value="VP0354-like_sensor_dom"/>
</dbReference>
<dbReference type="InterPro" id="IPR005467">
    <property type="entry name" value="His_kinase_dom"/>
</dbReference>
<dbReference type="EC" id="2.7.13.3" evidence="3"/>
<dbReference type="Gene3D" id="1.10.287.130">
    <property type="match status" value="1"/>
</dbReference>
<keyword evidence="6" id="KW-0547">Nucleotide-binding</keyword>
<keyword evidence="9" id="KW-0902">Two-component regulatory system</keyword>
<keyword evidence="10 11" id="KW-0472">Membrane</keyword>
<evidence type="ECO:0000256" key="8">
    <source>
        <dbReference type="ARBA" id="ARBA00022840"/>
    </source>
</evidence>
<keyword evidence="11" id="KW-1133">Transmembrane helix</keyword>
<sequence>MIQFAAAENQPARAFRNALKRRVMTISAIVSGACALCIGMLGLLLVLRMEFSKQEAIFLDELTSIEETLSRGVRAVLSDLTFLGNVLKTSADPPIGNGPDVARWRRAAEHVFSAMLAERSFYGSIRILDPATGNELARVERRGGEVSSVSQDKYENRISDSWFAPSRQTGAGQFYIATGTVSHSGNTNEEPRTAVLHYSAPIFGNSGLRTGMLVIDVNTDAYGAHMLRRHSGGYTLVSHDSEASFVYDMKTGTGKTWIGEPPPLPDPVLEILDARQDHASVQRVGGYLIASRILPSLRLSGELVGTVLFVETRHILANAMDASLILALVLLGTNGITMVLAKRSVTRILRPFQSIDTEIELARKEARGLALPRQRRDELGQVSRSLGRLVNDLVVRENQAMTLFDGVSESMLLCGPDGRIRAANLPASKLLGIGRDALKGRVISGFLANLDHADAWFQTLYRNSVSGVGQMHEARLRCSDGSEVPVDMTLSTITSNGEHAIVVLMRDVSALHKEQQTRKEMIEALERSNRELDDFAYVASHDLKAPLRSIMQITDWISEDLEAGDTHEVKGHLTALQGRAARMSRLLEDLLEHARIGRKPLDGAERVVSGRTMRGAIEEMIHLRDGISLTFDAGFDALKMKQMPIQVVLTNIIGNAAKHHDKPQGTIHVGFRQTGRKTLFRVTDDGPGIKPEYHKRIFGMFQTLRPRDKIEGSGMGLCIAAKHVSFLQQEIGVDSTGDGTGCVFWFTWPDLEADGHV</sequence>
<dbReference type="GO" id="GO:0016020">
    <property type="term" value="C:membrane"/>
    <property type="evidence" value="ECO:0007669"/>
    <property type="project" value="UniProtKB-SubCell"/>
</dbReference>
<protein>
    <recommendedName>
        <fullName evidence="3">histidine kinase</fullName>
        <ecNumber evidence="3">2.7.13.3</ecNumber>
    </recommendedName>
</protein>
<keyword evidence="5" id="KW-0808">Transferase</keyword>
<reference evidence="13 14" key="1">
    <citation type="submission" date="2018-06" db="EMBL/GenBank/DDBJ databases">
        <title>Genomic Encyclopedia of Archaeal and Bacterial Type Strains, Phase II (KMG-II): from individual species to whole genera.</title>
        <authorList>
            <person name="Goeker M."/>
        </authorList>
    </citation>
    <scope>NUCLEOTIDE SEQUENCE [LARGE SCALE GENOMIC DNA]</scope>
    <source>
        <strain evidence="13 14">DSM 22011</strain>
    </source>
</reference>
<accession>A0A327XTA0</accession>
<keyword evidence="8" id="KW-0067">ATP-binding</keyword>
<evidence type="ECO:0000256" key="5">
    <source>
        <dbReference type="ARBA" id="ARBA00022679"/>
    </source>
</evidence>
<dbReference type="CDD" id="cd00130">
    <property type="entry name" value="PAS"/>
    <property type="match status" value="1"/>
</dbReference>
<dbReference type="Pfam" id="PF02518">
    <property type="entry name" value="HATPase_c"/>
    <property type="match status" value="1"/>
</dbReference>
<feature type="domain" description="Histidine kinase" evidence="12">
    <location>
        <begin position="538"/>
        <end position="752"/>
    </location>
</feature>
<dbReference type="InterPro" id="IPR000014">
    <property type="entry name" value="PAS"/>
</dbReference>
<dbReference type="PROSITE" id="PS50109">
    <property type="entry name" value="HIS_KIN"/>
    <property type="match status" value="1"/>
</dbReference>
<dbReference type="SUPFAM" id="SSF55874">
    <property type="entry name" value="ATPase domain of HSP90 chaperone/DNA topoisomerase II/histidine kinase"/>
    <property type="match status" value="1"/>
</dbReference>
<dbReference type="GO" id="GO:0000156">
    <property type="term" value="F:phosphorelay response regulator activity"/>
    <property type="evidence" value="ECO:0007669"/>
    <property type="project" value="TreeGrafter"/>
</dbReference>
<keyword evidence="7 13" id="KW-0418">Kinase</keyword>
<dbReference type="RefSeq" id="WP_083840569.1">
    <property type="nucleotide sequence ID" value="NZ_LIQE01000050.1"/>
</dbReference>
<dbReference type="Pfam" id="PF13426">
    <property type="entry name" value="PAS_9"/>
    <property type="match status" value="1"/>
</dbReference>
<dbReference type="Gene3D" id="3.30.450.20">
    <property type="entry name" value="PAS domain"/>
    <property type="match status" value="2"/>
</dbReference>
<dbReference type="Pfam" id="PF00512">
    <property type="entry name" value="HisKA"/>
    <property type="match status" value="1"/>
</dbReference>
<dbReference type="PANTHER" id="PTHR42878:SF15">
    <property type="entry name" value="BACTERIOPHYTOCHROME"/>
    <property type="match status" value="1"/>
</dbReference>
<feature type="transmembrane region" description="Helical" evidence="11">
    <location>
        <begin position="23"/>
        <end position="47"/>
    </location>
</feature>
<comment type="subcellular location">
    <subcellularLocation>
        <location evidence="2">Membrane</location>
    </subcellularLocation>
</comment>
<keyword evidence="14" id="KW-1185">Reference proteome</keyword>
<comment type="caution">
    <text evidence="13">The sequence shown here is derived from an EMBL/GenBank/DDBJ whole genome shotgun (WGS) entry which is preliminary data.</text>
</comment>
<dbReference type="SMART" id="SM00387">
    <property type="entry name" value="HATPase_c"/>
    <property type="match status" value="1"/>
</dbReference>
<keyword evidence="11" id="KW-0812">Transmembrane</keyword>
<dbReference type="InterPro" id="IPR036097">
    <property type="entry name" value="HisK_dim/P_sf"/>
</dbReference>
<evidence type="ECO:0000256" key="1">
    <source>
        <dbReference type="ARBA" id="ARBA00000085"/>
    </source>
</evidence>